<dbReference type="GO" id="GO:0006508">
    <property type="term" value="P:proteolysis"/>
    <property type="evidence" value="ECO:0007669"/>
    <property type="project" value="UniProtKB-KW"/>
</dbReference>
<dbReference type="GO" id="GO:0004252">
    <property type="term" value="F:serine-type endopeptidase activity"/>
    <property type="evidence" value="ECO:0007669"/>
    <property type="project" value="InterPro"/>
</dbReference>
<feature type="signal peptide" evidence="7">
    <location>
        <begin position="1"/>
        <end position="21"/>
    </location>
</feature>
<organism evidence="9 10">
    <name type="scientific">Merluccius polli</name>
    <name type="common">Benguela hake</name>
    <name type="synonym">Merluccius cadenati</name>
    <dbReference type="NCBI Taxonomy" id="89951"/>
    <lineage>
        <taxon>Eukaryota</taxon>
        <taxon>Metazoa</taxon>
        <taxon>Chordata</taxon>
        <taxon>Craniata</taxon>
        <taxon>Vertebrata</taxon>
        <taxon>Euteleostomi</taxon>
        <taxon>Actinopterygii</taxon>
        <taxon>Neopterygii</taxon>
        <taxon>Teleostei</taxon>
        <taxon>Neoteleostei</taxon>
        <taxon>Acanthomorphata</taxon>
        <taxon>Zeiogadaria</taxon>
        <taxon>Gadariae</taxon>
        <taxon>Gadiformes</taxon>
        <taxon>Gadoidei</taxon>
        <taxon>Merlucciidae</taxon>
        <taxon>Merluccius</taxon>
    </lineage>
</organism>
<evidence type="ECO:0000259" key="8">
    <source>
        <dbReference type="PROSITE" id="PS50240"/>
    </source>
</evidence>
<dbReference type="PRINTS" id="PR00722">
    <property type="entry name" value="CHYMOTRYPSIN"/>
</dbReference>
<dbReference type="InterPro" id="IPR001254">
    <property type="entry name" value="Trypsin_dom"/>
</dbReference>
<evidence type="ECO:0000256" key="7">
    <source>
        <dbReference type="SAM" id="SignalP"/>
    </source>
</evidence>
<feature type="domain" description="Peptidase S1" evidence="8">
    <location>
        <begin position="24"/>
        <end position="248"/>
    </location>
</feature>
<evidence type="ECO:0000256" key="6">
    <source>
        <dbReference type="RuleBase" id="RU363034"/>
    </source>
</evidence>
<keyword evidence="3 6" id="KW-0378">Hydrolase</keyword>
<dbReference type="FunFam" id="2.40.10.10:FF:000120">
    <property type="entry name" value="Putative serine protease"/>
    <property type="match status" value="1"/>
</dbReference>
<dbReference type="PANTHER" id="PTHR24271">
    <property type="entry name" value="KALLIKREIN-RELATED"/>
    <property type="match status" value="1"/>
</dbReference>
<proteinExistence type="predicted"/>
<evidence type="ECO:0000256" key="1">
    <source>
        <dbReference type="ARBA" id="ARBA00022670"/>
    </source>
</evidence>
<evidence type="ECO:0000313" key="9">
    <source>
        <dbReference type="EMBL" id="KAK0143024.1"/>
    </source>
</evidence>
<evidence type="ECO:0000256" key="4">
    <source>
        <dbReference type="ARBA" id="ARBA00022825"/>
    </source>
</evidence>
<feature type="chain" id="PRO_5041309212" evidence="7">
    <location>
        <begin position="22"/>
        <end position="747"/>
    </location>
</feature>
<gene>
    <name evidence="9" type="primary">TMPRSS9_3</name>
    <name evidence="9" type="ORF">N1851_018865</name>
</gene>
<evidence type="ECO:0000256" key="3">
    <source>
        <dbReference type="ARBA" id="ARBA00022801"/>
    </source>
</evidence>
<keyword evidence="10" id="KW-1185">Reference proteome</keyword>
<dbReference type="InterPro" id="IPR001314">
    <property type="entry name" value="Peptidase_S1A"/>
</dbReference>
<dbReference type="InterPro" id="IPR018114">
    <property type="entry name" value="TRYPSIN_HIS"/>
</dbReference>
<dbReference type="InterPro" id="IPR043504">
    <property type="entry name" value="Peptidase_S1_PA_chymotrypsin"/>
</dbReference>
<comment type="caution">
    <text evidence="9">The sequence shown here is derived from an EMBL/GenBank/DDBJ whole genome shotgun (WGS) entry which is preliminary data.</text>
</comment>
<keyword evidence="2 7" id="KW-0732">Signal</keyword>
<dbReference type="SMART" id="SM00020">
    <property type="entry name" value="Tryp_SPc"/>
    <property type="match status" value="3"/>
</dbReference>
<feature type="domain" description="Peptidase S1" evidence="8">
    <location>
        <begin position="259"/>
        <end position="484"/>
    </location>
</feature>
<dbReference type="Proteomes" id="UP001174136">
    <property type="component" value="Unassembled WGS sequence"/>
</dbReference>
<dbReference type="AlphaFoldDB" id="A0AA47MMH4"/>
<evidence type="ECO:0000256" key="2">
    <source>
        <dbReference type="ARBA" id="ARBA00022729"/>
    </source>
</evidence>
<dbReference type="InterPro" id="IPR009003">
    <property type="entry name" value="Peptidase_S1_PA"/>
</dbReference>
<keyword evidence="9" id="KW-0812">Transmembrane</keyword>
<dbReference type="PANTHER" id="PTHR24271:SF87">
    <property type="entry name" value="ARGININE ESTERASE-LIKE-RELATED"/>
    <property type="match status" value="1"/>
</dbReference>
<dbReference type="FunFam" id="2.40.10.10:FF:000372">
    <property type="entry name" value="Myeloblastin"/>
    <property type="match status" value="1"/>
</dbReference>
<name>A0AA47MMH4_MERPO</name>
<dbReference type="PROSITE" id="PS50240">
    <property type="entry name" value="TRYPSIN_DOM"/>
    <property type="match status" value="3"/>
</dbReference>
<dbReference type="SUPFAM" id="SSF50494">
    <property type="entry name" value="Trypsin-like serine proteases"/>
    <property type="match status" value="4"/>
</dbReference>
<keyword evidence="9" id="KW-0472">Membrane</keyword>
<sequence>MYCYHKLLFIVLACSAQQALGSEIIKGTEVPSKSLQYMASVQNNGKHFCGGFLITKNIVLTAAHCDFKKYSNVTVVLGTNDLSRVDESTMRYNVKKCKHRDYKEVSLGNDIMMLKLSRPTNIVPIQLPIKKTIKDDTKCFVAGWGKTESGAMVKKLRMAKVSTLGRKTCEDAWSNFNLPANIICAGGYKTKKGFCQGDSGGPLVCNKVAVGIVSFNSYRNCVYPNVPNIYTEISKMYCYHKLLFIVLACSAQQALGSEIIKGTEVPPKSLQYMASVQNNGKHFCGGFLIRKDIVLTAAHCDEKKYSNVTVVLGTNDLSRVDERTMRYNVKKCKHRDYKNVSLGNDIMMLKLSRPSRIKPIKLPNKKTKIKARTTCFVAGWGYTESNGRTVDKLRMANVSTIDRNTCQRQWGKVEKTLPANIICAGGYGTDKGACQGDSGGPLVCNKVAVGIVSFNLNKNCAYPNVPNIYTEISKFVAWIDYPKKRSLGGEIIKGTEVPPKKLQYMASVQNNGKHFCGGFLIRKNIVLTAAHCDEKKYSNVTVVLGTNDLSEVNERTMRYNVKKCKHRDYKEPLLGNDIMMLKLSRPSRIKPIKLPNKKTKIKARTTCFVAGWGYTESNGRTVDKLRMANVSTIDRNTCQQPWGKVKKTLPANIICAGGYGTDKGACQADSGGPLVCNKVAVGIVSFNLHGNCAYPNGDSGGPLVCNKVAVGIVSFNLNENCVYPNVPNIYTEISKFVAWIDYPKKRC</sequence>
<dbReference type="EMBL" id="JAOPHQ010003444">
    <property type="protein sequence ID" value="KAK0143024.1"/>
    <property type="molecule type" value="Genomic_DNA"/>
</dbReference>
<dbReference type="FunFam" id="2.40.10.10:FF:000036">
    <property type="entry name" value="Trypsin beta"/>
    <property type="match status" value="2"/>
</dbReference>
<keyword evidence="5" id="KW-1015">Disulfide bond</keyword>
<feature type="domain" description="Peptidase S1" evidence="8">
    <location>
        <begin position="491"/>
        <end position="745"/>
    </location>
</feature>
<protein>
    <submittedName>
        <fullName evidence="9">Transmembrane protease serine 9</fullName>
    </submittedName>
</protein>
<evidence type="ECO:0000313" key="10">
    <source>
        <dbReference type="Proteomes" id="UP001174136"/>
    </source>
</evidence>
<dbReference type="PROSITE" id="PS00135">
    <property type="entry name" value="TRYPSIN_SER"/>
    <property type="match status" value="1"/>
</dbReference>
<evidence type="ECO:0000256" key="5">
    <source>
        <dbReference type="ARBA" id="ARBA00023157"/>
    </source>
</evidence>
<dbReference type="Gene3D" id="2.40.10.10">
    <property type="entry name" value="Trypsin-like serine proteases"/>
    <property type="match status" value="4"/>
</dbReference>
<reference evidence="9" key="1">
    <citation type="journal article" date="2023" name="Front. Mar. Sci.">
        <title>A new Merluccius polli reference genome to investigate the effects of global change in West African waters.</title>
        <authorList>
            <person name="Mateo J.L."/>
            <person name="Blanco-Fernandez C."/>
            <person name="Garcia-Vazquez E."/>
            <person name="Machado-Schiaffino G."/>
        </authorList>
    </citation>
    <scope>NUCLEOTIDE SEQUENCE</scope>
    <source>
        <strain evidence="9">C29</strain>
        <tissue evidence="9">Fin</tissue>
    </source>
</reference>
<dbReference type="InterPro" id="IPR033116">
    <property type="entry name" value="TRYPSIN_SER"/>
</dbReference>
<dbReference type="Pfam" id="PF00089">
    <property type="entry name" value="Trypsin"/>
    <property type="match status" value="4"/>
</dbReference>
<keyword evidence="1 6" id="KW-0645">Protease</keyword>
<dbReference type="PROSITE" id="PS00134">
    <property type="entry name" value="TRYPSIN_HIS"/>
    <property type="match status" value="3"/>
</dbReference>
<keyword evidence="4 6" id="KW-0720">Serine protease</keyword>
<accession>A0AA47MMH4</accession>
<dbReference type="CDD" id="cd00190">
    <property type="entry name" value="Tryp_SPc"/>
    <property type="match status" value="3"/>
</dbReference>